<evidence type="ECO:0000313" key="2">
    <source>
        <dbReference type="EMBL" id="PIC28685.1"/>
    </source>
</evidence>
<dbReference type="EMBL" id="PDUG01000005">
    <property type="protein sequence ID" value="PIC28685.1"/>
    <property type="molecule type" value="Genomic_DNA"/>
</dbReference>
<evidence type="ECO:0000313" key="3">
    <source>
        <dbReference type="Proteomes" id="UP000230233"/>
    </source>
</evidence>
<feature type="compositionally biased region" description="Basic and acidic residues" evidence="1">
    <location>
        <begin position="162"/>
        <end position="171"/>
    </location>
</feature>
<feature type="compositionally biased region" description="Polar residues" evidence="1">
    <location>
        <begin position="1"/>
        <end position="13"/>
    </location>
</feature>
<gene>
    <name evidence="2" type="primary">Cnig_chr_V.g20517</name>
    <name evidence="2" type="ORF">B9Z55_020517</name>
</gene>
<proteinExistence type="predicted"/>
<feature type="compositionally biased region" description="Low complexity" evidence="1">
    <location>
        <begin position="181"/>
        <end position="193"/>
    </location>
</feature>
<accession>A0A2G5TN14</accession>
<protein>
    <submittedName>
        <fullName evidence="2">Uncharacterized protein</fullName>
    </submittedName>
</protein>
<name>A0A2G5TN14_9PELO</name>
<evidence type="ECO:0000256" key="1">
    <source>
        <dbReference type="SAM" id="MobiDB-lite"/>
    </source>
</evidence>
<organism evidence="2 3">
    <name type="scientific">Caenorhabditis nigoni</name>
    <dbReference type="NCBI Taxonomy" id="1611254"/>
    <lineage>
        <taxon>Eukaryota</taxon>
        <taxon>Metazoa</taxon>
        <taxon>Ecdysozoa</taxon>
        <taxon>Nematoda</taxon>
        <taxon>Chromadorea</taxon>
        <taxon>Rhabditida</taxon>
        <taxon>Rhabditina</taxon>
        <taxon>Rhabditomorpha</taxon>
        <taxon>Rhabditoidea</taxon>
        <taxon>Rhabditidae</taxon>
        <taxon>Peloderinae</taxon>
        <taxon>Caenorhabditis</taxon>
    </lineage>
</organism>
<reference evidence="3" key="1">
    <citation type="submission" date="2017-10" db="EMBL/GenBank/DDBJ databases">
        <title>Rapid genome shrinkage in a self-fertile nematode reveals novel sperm competition proteins.</title>
        <authorList>
            <person name="Yin D."/>
            <person name="Schwarz E.M."/>
            <person name="Thomas C.G."/>
            <person name="Felde R.L."/>
            <person name="Korf I.F."/>
            <person name="Cutter A.D."/>
            <person name="Schartner C.M."/>
            <person name="Ralston E.J."/>
            <person name="Meyer B.J."/>
            <person name="Haag E.S."/>
        </authorList>
    </citation>
    <scope>NUCLEOTIDE SEQUENCE [LARGE SCALE GENOMIC DNA]</scope>
    <source>
        <strain evidence="3">JU1422</strain>
    </source>
</reference>
<feature type="region of interest" description="Disordered" evidence="1">
    <location>
        <begin position="1"/>
        <end position="23"/>
    </location>
</feature>
<comment type="caution">
    <text evidence="2">The sequence shown here is derived from an EMBL/GenBank/DDBJ whole genome shotgun (WGS) entry which is preliminary data.</text>
</comment>
<feature type="region of interest" description="Disordered" evidence="1">
    <location>
        <begin position="53"/>
        <end position="76"/>
    </location>
</feature>
<sequence>MKSCLKVSSCQKMSRSRSHPAKSGRILACGLEGVQMPSYKGQFSWVIGSPHKTLTSSSHVHKKPETRDVVRSQTKASLRYKEPKGIVVGVTRSEVGSAQSVAVKTKDYTLENNSSQTKRSGEDDSIQKPSSSEASLKESQEGEEVVHAKSCISAKYIYNAKHNDAAKHNDKPSTSTKRKPSTTTTSSTATEPKYIQSKGI</sequence>
<keyword evidence="3" id="KW-1185">Reference proteome</keyword>
<dbReference type="Proteomes" id="UP000230233">
    <property type="component" value="Chromosome V"/>
</dbReference>
<feature type="region of interest" description="Disordered" evidence="1">
    <location>
        <begin position="94"/>
        <end position="145"/>
    </location>
</feature>
<feature type="region of interest" description="Disordered" evidence="1">
    <location>
        <begin position="162"/>
        <end position="200"/>
    </location>
</feature>
<dbReference type="AlphaFoldDB" id="A0A2G5TN14"/>
<feature type="compositionally biased region" description="Basic and acidic residues" evidence="1">
    <location>
        <begin position="135"/>
        <end position="145"/>
    </location>
</feature>